<keyword evidence="6 12" id="KW-0408">Iron</keyword>
<keyword evidence="8 12" id="KW-0342">GTP-binding</keyword>
<evidence type="ECO:0000256" key="9">
    <source>
        <dbReference type="ARBA" id="ARBA00023150"/>
    </source>
</evidence>
<dbReference type="InterPro" id="IPR013785">
    <property type="entry name" value="Aldolase_TIM"/>
</dbReference>
<evidence type="ECO:0000256" key="7">
    <source>
        <dbReference type="ARBA" id="ARBA00023014"/>
    </source>
</evidence>
<evidence type="ECO:0000256" key="10">
    <source>
        <dbReference type="ARBA" id="ARBA00023239"/>
    </source>
</evidence>
<feature type="binding site" evidence="12">
    <location>
        <position position="277"/>
    </location>
    <ligand>
        <name>[4Fe-4S] cluster</name>
        <dbReference type="ChEBI" id="CHEBI:49883"/>
        <label>2</label>
        <note>4Fe-4S-substrate</note>
    </ligand>
</feature>
<comment type="cofactor">
    <cofactor evidence="12">
        <name>[4Fe-4S] cluster</name>
        <dbReference type="ChEBI" id="CHEBI:49883"/>
    </cofactor>
    <text evidence="12">Binds 2 [4Fe-4S] clusters. Binds 1 [4Fe-4S] cluster coordinated with 3 cysteines and an exchangeable S-adenosyl-L-methionine and 1 [4Fe-4S] cluster coordinated with 3 cysteines and the GTP-derived substrate.</text>
</comment>
<dbReference type="PANTHER" id="PTHR22960:SF0">
    <property type="entry name" value="MOLYBDENUM COFACTOR BIOSYNTHESIS PROTEIN 1"/>
    <property type="match status" value="1"/>
</dbReference>
<dbReference type="Pfam" id="PF04055">
    <property type="entry name" value="Radical_SAM"/>
    <property type="match status" value="1"/>
</dbReference>
<evidence type="ECO:0000259" key="13">
    <source>
        <dbReference type="PROSITE" id="PS51918"/>
    </source>
</evidence>
<evidence type="ECO:0000313" key="15">
    <source>
        <dbReference type="Proteomes" id="UP001484239"/>
    </source>
</evidence>
<comment type="catalytic activity">
    <reaction evidence="11 12">
        <text>GTP + AH2 + S-adenosyl-L-methionine = (8S)-3',8-cyclo-7,8-dihydroguanosine 5'-triphosphate + 5'-deoxyadenosine + L-methionine + A + H(+)</text>
        <dbReference type="Rhea" id="RHEA:49576"/>
        <dbReference type="ChEBI" id="CHEBI:13193"/>
        <dbReference type="ChEBI" id="CHEBI:15378"/>
        <dbReference type="ChEBI" id="CHEBI:17319"/>
        <dbReference type="ChEBI" id="CHEBI:17499"/>
        <dbReference type="ChEBI" id="CHEBI:37565"/>
        <dbReference type="ChEBI" id="CHEBI:57844"/>
        <dbReference type="ChEBI" id="CHEBI:59789"/>
        <dbReference type="ChEBI" id="CHEBI:131766"/>
        <dbReference type="EC" id="4.1.99.22"/>
    </reaction>
</comment>
<evidence type="ECO:0000256" key="6">
    <source>
        <dbReference type="ARBA" id="ARBA00023004"/>
    </source>
</evidence>
<evidence type="ECO:0000313" key="14">
    <source>
        <dbReference type="EMBL" id="MEK9501101.1"/>
    </source>
</evidence>
<dbReference type="EC" id="4.1.99.22" evidence="1 12"/>
<dbReference type="EMBL" id="JBBHLI010000004">
    <property type="protein sequence ID" value="MEK9501101.1"/>
    <property type="molecule type" value="Genomic_DNA"/>
</dbReference>
<feature type="binding site" evidence="12">
    <location>
        <position position="26"/>
    </location>
    <ligand>
        <name>[4Fe-4S] cluster</name>
        <dbReference type="ChEBI" id="CHEBI:49883"/>
        <label>1</label>
        <note>4Fe-4S-S-AdoMet</note>
    </ligand>
</feature>
<feature type="binding site" evidence="12">
    <location>
        <position position="19"/>
    </location>
    <ligand>
        <name>GTP</name>
        <dbReference type="ChEBI" id="CHEBI:37565"/>
    </ligand>
</feature>
<feature type="binding site" evidence="12">
    <location>
        <position position="100"/>
    </location>
    <ligand>
        <name>GTP</name>
        <dbReference type="ChEBI" id="CHEBI:37565"/>
    </ligand>
</feature>
<name>A0ABU9E8N4_9BACT</name>
<dbReference type="InterPro" id="IPR010505">
    <property type="entry name" value="MoaA_twitch"/>
</dbReference>
<dbReference type="Proteomes" id="UP001484239">
    <property type="component" value="Unassembled WGS sequence"/>
</dbReference>
<organism evidence="14 15">
    <name type="scientific">Gaopeijia maritima</name>
    <dbReference type="NCBI Taxonomy" id="3119007"/>
    <lineage>
        <taxon>Bacteria</taxon>
        <taxon>Pseudomonadati</taxon>
        <taxon>Gemmatimonadota</taxon>
        <taxon>Longimicrobiia</taxon>
        <taxon>Gaopeijiales</taxon>
        <taxon>Gaopeijiaceae</taxon>
        <taxon>Gaopeijia</taxon>
    </lineage>
</organism>
<feature type="binding site" evidence="12">
    <location>
        <position position="162"/>
    </location>
    <ligand>
        <name>GTP</name>
        <dbReference type="ChEBI" id="CHEBI:37565"/>
    </ligand>
</feature>
<feature type="binding site" evidence="12">
    <location>
        <position position="30"/>
    </location>
    <ligand>
        <name>[4Fe-4S] cluster</name>
        <dbReference type="ChEBI" id="CHEBI:49883"/>
        <label>1</label>
        <note>4Fe-4S-S-AdoMet</note>
    </ligand>
</feature>
<comment type="pathway">
    <text evidence="12">Cofactor biosynthesis; molybdopterin biosynthesis.</text>
</comment>
<evidence type="ECO:0000256" key="2">
    <source>
        <dbReference type="ARBA" id="ARBA00022485"/>
    </source>
</evidence>
<keyword evidence="3 12" id="KW-0949">S-adenosyl-L-methionine</keyword>
<sequence>MSDTRPMVDGFGRRIEYLRISVTDKCNLRCVYCMPLEGLDWLKRDALLSYEEIAEVVRVMAPLGLRRVRLTGGEPLVRRDLADLVAMISAVPGIDDISLSTNAVLLAEQAEALRDAGLDRVNVSLDSLRPDRVDAIARRPGSYGRIMEGLRAAEEMGFAPLKINVVLIGGSNDDEIGDFAEITRERPWHVRFIEVMPTGSNLDLSRDNYISCAEALRRIRRLGDLEPAEGPTGNGPATYYRFPGAAGSIGVITPMSHNFCDRCNRMRLTADGQLRPCLFGDLQTDLRTPLRAGEALEPHIRETLRVKPERHELVQGSTMGSGGLVALSQTGG</sequence>
<evidence type="ECO:0000256" key="3">
    <source>
        <dbReference type="ARBA" id="ARBA00022691"/>
    </source>
</evidence>
<dbReference type="NCBIfam" id="TIGR02666">
    <property type="entry name" value="moaA"/>
    <property type="match status" value="1"/>
</dbReference>
<dbReference type="Pfam" id="PF06463">
    <property type="entry name" value="Mob_synth_C"/>
    <property type="match status" value="1"/>
</dbReference>
<feature type="binding site" evidence="12">
    <location>
        <position position="33"/>
    </location>
    <ligand>
        <name>[4Fe-4S] cluster</name>
        <dbReference type="ChEBI" id="CHEBI:49883"/>
        <label>1</label>
        <note>4Fe-4S-S-AdoMet</note>
    </ligand>
</feature>
<keyword evidence="7 12" id="KW-0411">Iron-sulfur</keyword>
<dbReference type="SMART" id="SM00729">
    <property type="entry name" value="Elp3"/>
    <property type="match status" value="1"/>
</dbReference>
<dbReference type="InterPro" id="IPR006638">
    <property type="entry name" value="Elp3/MiaA/NifB-like_rSAM"/>
</dbReference>
<keyword evidence="10 12" id="KW-0456">Lyase</keyword>
<dbReference type="InterPro" id="IPR007197">
    <property type="entry name" value="rSAM"/>
</dbReference>
<evidence type="ECO:0000256" key="4">
    <source>
        <dbReference type="ARBA" id="ARBA00022723"/>
    </source>
</evidence>
<evidence type="ECO:0000256" key="11">
    <source>
        <dbReference type="ARBA" id="ARBA00048697"/>
    </source>
</evidence>
<keyword evidence="5 12" id="KW-0547">Nucleotide-binding</keyword>
<feature type="binding site" evidence="12">
    <location>
        <position position="263"/>
    </location>
    <ligand>
        <name>[4Fe-4S] cluster</name>
        <dbReference type="ChEBI" id="CHEBI:49883"/>
        <label>2</label>
        <note>4Fe-4S-substrate</note>
    </ligand>
</feature>
<evidence type="ECO:0000256" key="8">
    <source>
        <dbReference type="ARBA" id="ARBA00023134"/>
    </source>
</evidence>
<dbReference type="Gene3D" id="3.20.20.70">
    <property type="entry name" value="Aldolase class I"/>
    <property type="match status" value="1"/>
</dbReference>
<dbReference type="PROSITE" id="PS01305">
    <property type="entry name" value="MOAA_NIFB_PQQE"/>
    <property type="match status" value="1"/>
</dbReference>
<proteinExistence type="inferred from homology"/>
<keyword evidence="9 12" id="KW-0501">Molybdenum cofactor biosynthesis</keyword>
<dbReference type="SUPFAM" id="SSF102114">
    <property type="entry name" value="Radical SAM enzymes"/>
    <property type="match status" value="1"/>
</dbReference>
<keyword evidence="2 12" id="KW-0004">4Fe-4S</keyword>
<dbReference type="SFLD" id="SFLDS00029">
    <property type="entry name" value="Radical_SAM"/>
    <property type="match status" value="1"/>
</dbReference>
<feature type="binding site" evidence="12">
    <location>
        <position position="124"/>
    </location>
    <ligand>
        <name>S-adenosyl-L-methionine</name>
        <dbReference type="ChEBI" id="CHEBI:59789"/>
    </ligand>
</feature>
<feature type="binding site" evidence="12">
    <location>
        <position position="260"/>
    </location>
    <ligand>
        <name>[4Fe-4S] cluster</name>
        <dbReference type="ChEBI" id="CHEBI:49883"/>
        <label>2</label>
        <note>4Fe-4S-substrate</note>
    </ligand>
</feature>
<protein>
    <recommendedName>
        <fullName evidence="1 12">GTP 3',8-cyclase</fullName>
        <ecNumber evidence="1 12">4.1.99.22</ecNumber>
    </recommendedName>
    <alternativeName>
        <fullName evidence="12">Molybdenum cofactor biosynthesis protein A</fullName>
    </alternativeName>
</protein>
<dbReference type="RefSeq" id="WP_405277147.1">
    <property type="nucleotide sequence ID" value="NZ_CP144380.1"/>
</dbReference>
<gene>
    <name evidence="12 14" type="primary">moaA</name>
    <name evidence="14" type="ORF">WI372_08940</name>
</gene>
<reference evidence="14 15" key="1">
    <citation type="submission" date="2024-02" db="EMBL/GenBank/DDBJ databases">
        <title>A novel Gemmatimonadota bacterium.</title>
        <authorList>
            <person name="Du Z.-J."/>
            <person name="Ye Y.-Q."/>
        </authorList>
    </citation>
    <scope>NUCLEOTIDE SEQUENCE [LARGE SCALE GENOMIC DNA]</scope>
    <source>
        <strain evidence="14 15">DH-20</strain>
    </source>
</reference>
<dbReference type="HAMAP" id="MF_01225_B">
    <property type="entry name" value="MoaA_B"/>
    <property type="match status" value="1"/>
</dbReference>
<dbReference type="SFLD" id="SFLDG01383">
    <property type="entry name" value="cyclic_pyranopterin_phosphate"/>
    <property type="match status" value="1"/>
</dbReference>
<dbReference type="InterPro" id="IPR040064">
    <property type="entry name" value="MoaA-like"/>
</dbReference>
<dbReference type="InterPro" id="IPR000385">
    <property type="entry name" value="MoaA_NifB_PqqE_Fe-S-bd_CS"/>
</dbReference>
<dbReference type="CDD" id="cd21117">
    <property type="entry name" value="Twitch_MoaA"/>
    <property type="match status" value="1"/>
</dbReference>
<dbReference type="InterPro" id="IPR013483">
    <property type="entry name" value="MoaA"/>
</dbReference>
<dbReference type="InterPro" id="IPR050105">
    <property type="entry name" value="MoCo_biosynth_MoaA/MoaC"/>
</dbReference>
<feature type="binding site" evidence="12">
    <location>
        <begin position="265"/>
        <end position="267"/>
    </location>
    <ligand>
        <name>GTP</name>
        <dbReference type="ChEBI" id="CHEBI:37565"/>
    </ligand>
</feature>
<evidence type="ECO:0000256" key="12">
    <source>
        <dbReference type="HAMAP-Rule" id="MF_01225"/>
    </source>
</evidence>
<dbReference type="GO" id="GO:0061798">
    <property type="term" value="F:GTP 3',8'-cyclase activity"/>
    <property type="evidence" value="ECO:0007669"/>
    <property type="project" value="UniProtKB-EC"/>
</dbReference>
<dbReference type="InterPro" id="IPR058240">
    <property type="entry name" value="rSAM_sf"/>
</dbReference>
<comment type="function">
    <text evidence="12">Catalyzes the cyclization of GTP to (8S)-3',8-cyclo-7,8-dihydroguanosine 5'-triphosphate.</text>
</comment>
<dbReference type="SFLD" id="SFLDG01067">
    <property type="entry name" value="SPASM/twitch_domain_containing"/>
    <property type="match status" value="1"/>
</dbReference>
<accession>A0ABU9E8N4</accession>
<evidence type="ECO:0000256" key="5">
    <source>
        <dbReference type="ARBA" id="ARBA00022741"/>
    </source>
</evidence>
<feature type="domain" description="Radical SAM core" evidence="13">
    <location>
        <begin position="10"/>
        <end position="229"/>
    </location>
</feature>
<keyword evidence="4 12" id="KW-0479">Metal-binding</keyword>
<evidence type="ECO:0000256" key="1">
    <source>
        <dbReference type="ARBA" id="ARBA00012167"/>
    </source>
</evidence>
<dbReference type="PANTHER" id="PTHR22960">
    <property type="entry name" value="MOLYBDOPTERIN COFACTOR SYNTHESIS PROTEIN A"/>
    <property type="match status" value="1"/>
</dbReference>
<feature type="binding site" evidence="12">
    <location>
        <position position="69"/>
    </location>
    <ligand>
        <name>GTP</name>
        <dbReference type="ChEBI" id="CHEBI:37565"/>
    </ligand>
</feature>
<dbReference type="SFLD" id="SFLDG01386">
    <property type="entry name" value="main_SPASM_domain-containing"/>
    <property type="match status" value="1"/>
</dbReference>
<feature type="binding site" evidence="12">
    <location>
        <position position="196"/>
    </location>
    <ligand>
        <name>S-adenosyl-L-methionine</name>
        <dbReference type="ChEBI" id="CHEBI:59789"/>
    </ligand>
</feature>
<comment type="caution">
    <text evidence="14">The sequence shown here is derived from an EMBL/GenBank/DDBJ whole genome shotgun (WGS) entry which is preliminary data.</text>
</comment>
<keyword evidence="15" id="KW-1185">Reference proteome</keyword>
<dbReference type="PROSITE" id="PS51918">
    <property type="entry name" value="RADICAL_SAM"/>
    <property type="match status" value="1"/>
</dbReference>
<dbReference type="CDD" id="cd01335">
    <property type="entry name" value="Radical_SAM"/>
    <property type="match status" value="1"/>
</dbReference>
<feature type="binding site" evidence="12">
    <location>
        <position position="73"/>
    </location>
    <ligand>
        <name>S-adenosyl-L-methionine</name>
        <dbReference type="ChEBI" id="CHEBI:59789"/>
    </ligand>
</feature>
<comment type="subunit">
    <text evidence="12">Monomer and homodimer.</text>
</comment>
<feature type="binding site" evidence="12">
    <location>
        <position position="32"/>
    </location>
    <ligand>
        <name>S-adenosyl-L-methionine</name>
        <dbReference type="ChEBI" id="CHEBI:59789"/>
    </ligand>
</feature>
<comment type="similarity">
    <text evidence="12">Belongs to the radical SAM superfamily. MoaA family.</text>
</comment>